<dbReference type="PANTHER" id="PTHR21229">
    <property type="entry name" value="LUNG SEVEN TRANSMEMBRANE RECEPTOR"/>
    <property type="match status" value="1"/>
</dbReference>
<dbReference type="Pfam" id="PF06814">
    <property type="entry name" value="GOST_TM"/>
    <property type="match status" value="1"/>
</dbReference>
<evidence type="ECO:0000256" key="6">
    <source>
        <dbReference type="ARBA" id="ARBA00023136"/>
    </source>
</evidence>
<keyword evidence="12" id="KW-1185">Reference proteome</keyword>
<evidence type="ECO:0000256" key="2">
    <source>
        <dbReference type="ARBA" id="ARBA00007883"/>
    </source>
</evidence>
<evidence type="ECO:0000313" key="11">
    <source>
        <dbReference type="EMBL" id="CAG84373.2"/>
    </source>
</evidence>
<evidence type="ECO:0000259" key="9">
    <source>
        <dbReference type="Pfam" id="PF06814"/>
    </source>
</evidence>
<feature type="compositionally biased region" description="Basic and acidic residues" evidence="7">
    <location>
        <begin position="517"/>
        <end position="529"/>
    </location>
</feature>
<feature type="domain" description="GOST seven transmembrane" evidence="9">
    <location>
        <begin position="193"/>
        <end position="464"/>
    </location>
</feature>
<dbReference type="Pfam" id="PF21902">
    <property type="entry name" value="PTM1-like_N"/>
    <property type="match status" value="1"/>
</dbReference>
<evidence type="ECO:0000259" key="10">
    <source>
        <dbReference type="Pfam" id="PF21902"/>
    </source>
</evidence>
<protein>
    <submittedName>
        <fullName evidence="11">DEHA2A01914p</fullName>
    </submittedName>
</protein>
<feature type="transmembrane region" description="Helical" evidence="8">
    <location>
        <begin position="310"/>
        <end position="328"/>
    </location>
</feature>
<dbReference type="InterPro" id="IPR053937">
    <property type="entry name" value="GOST_TM"/>
</dbReference>
<feature type="transmembrane region" description="Helical" evidence="8">
    <location>
        <begin position="229"/>
        <end position="250"/>
    </location>
</feature>
<comment type="similarity">
    <text evidence="2">Belongs to the LU7TM family.</text>
</comment>
<feature type="compositionally biased region" description="Acidic residues" evidence="7">
    <location>
        <begin position="560"/>
        <end position="569"/>
    </location>
</feature>
<dbReference type="GO" id="GO:0005829">
    <property type="term" value="C:cytosol"/>
    <property type="evidence" value="ECO:0007669"/>
    <property type="project" value="GOC"/>
</dbReference>
<name>Q6BZE8_DEBHA</name>
<dbReference type="GO" id="GO:0005794">
    <property type="term" value="C:Golgi apparatus"/>
    <property type="evidence" value="ECO:0007669"/>
    <property type="project" value="TreeGrafter"/>
</dbReference>
<evidence type="ECO:0000256" key="5">
    <source>
        <dbReference type="ARBA" id="ARBA00022989"/>
    </source>
</evidence>
<gene>
    <name evidence="11" type="ordered locus">DEHA2A01914g</name>
</gene>
<feature type="region of interest" description="Disordered" evidence="7">
    <location>
        <begin position="507"/>
        <end position="577"/>
    </location>
</feature>
<dbReference type="RefSeq" id="XP_456421.2">
    <property type="nucleotide sequence ID" value="XM_456421.1"/>
</dbReference>
<proteinExistence type="inferred from homology"/>
<organism evidence="11 12">
    <name type="scientific">Debaryomyces hansenii (strain ATCC 36239 / CBS 767 / BCRC 21394 / JCM 1990 / NBRC 0083 / IGC 2968)</name>
    <name type="common">Yeast</name>
    <name type="synonym">Torulaspora hansenii</name>
    <dbReference type="NCBI Taxonomy" id="284592"/>
    <lineage>
        <taxon>Eukaryota</taxon>
        <taxon>Fungi</taxon>
        <taxon>Dikarya</taxon>
        <taxon>Ascomycota</taxon>
        <taxon>Saccharomycotina</taxon>
        <taxon>Pichiomycetes</taxon>
        <taxon>Debaryomycetaceae</taxon>
        <taxon>Debaryomyces</taxon>
    </lineage>
</organism>
<dbReference type="KEGG" id="dha:DEHA2A01914g"/>
<keyword evidence="5 8" id="KW-1133">Transmembrane helix</keyword>
<keyword evidence="4" id="KW-0732">Signal</keyword>
<dbReference type="EMBL" id="CR382133">
    <property type="protein sequence ID" value="CAG84373.2"/>
    <property type="molecule type" value="Genomic_DNA"/>
</dbReference>
<accession>Q6BZE8</accession>
<dbReference type="GO" id="GO:0016020">
    <property type="term" value="C:membrane"/>
    <property type="evidence" value="ECO:0007669"/>
    <property type="project" value="UniProtKB-SubCell"/>
</dbReference>
<dbReference type="InterPro" id="IPR009637">
    <property type="entry name" value="GPR107/GPR108-like"/>
</dbReference>
<sequence length="577" mass="65465">MQLIYHKKLSVITGLFILSLINLVSGYVTKFNELNSQVCSGIYSKHDWGGSFKPSIEIKLLSYGKDKYDSKSKDQKEKEDISVSYVIFEYKDLGNIGYDLGDGKYRYICDDYAINDLGICEKKQKGKFIIQSTSPNSTIMTSSFNHLGEANIHYNVSRSGYYCISTVSMNDKSYSGTMNFQNAFGHLSASEIPKLPAYGILTIFYAIALALYGFQFYKKRNQNQILPLQRYLLAMLGFLTFDTIVVWSYYDLVNRTRNPSAGFVTFYMFFLSFMNAMKISFSFFLLLCISLGYGVVVLKLKKSVMLKCKILAGCHFVATMVYLVSNYYNGSAYTTSSGSSRSMNNSGAGDFLGLLPLIPVTITLTAYYLAVLISIKKTTANLHKQRQIIKLQLYQNLFRIIFSSVILTFGGLILSSFIYLSMSTTEMIEEHWKGAFFIFDFWPSVVFYGVFMGVAWLWRPTETSYMLAISQQLSTEETADNEDGEADIGQGYHRGHEFELDDLSLISHSDNENQPPADHDSFELSRDENPPPQYSETDDDNKKSKKKEEPSETGNTLFELGEESDDENKDDDRLNSK</sequence>
<evidence type="ECO:0000256" key="4">
    <source>
        <dbReference type="ARBA" id="ARBA00022729"/>
    </source>
</evidence>
<dbReference type="eggNOG" id="KOG2568">
    <property type="taxonomic scope" value="Eukaryota"/>
</dbReference>
<dbReference type="GO" id="GO:0042147">
    <property type="term" value="P:retrograde transport, endosome to Golgi"/>
    <property type="evidence" value="ECO:0007669"/>
    <property type="project" value="TreeGrafter"/>
</dbReference>
<comment type="subcellular location">
    <subcellularLocation>
        <location evidence="1">Membrane</location>
        <topology evidence="1">Multi-pass membrane protein</topology>
    </subcellularLocation>
</comment>
<dbReference type="AlphaFoldDB" id="Q6BZE8"/>
<feature type="transmembrane region" description="Helical" evidence="8">
    <location>
        <begin position="270"/>
        <end position="298"/>
    </location>
</feature>
<dbReference type="GeneID" id="2899639"/>
<dbReference type="Proteomes" id="UP000000599">
    <property type="component" value="Chromosome A"/>
</dbReference>
<dbReference type="InParanoid" id="Q6BZE8"/>
<reference evidence="11 12" key="1">
    <citation type="journal article" date="2004" name="Nature">
        <title>Genome evolution in yeasts.</title>
        <authorList>
            <consortium name="Genolevures"/>
            <person name="Dujon B."/>
            <person name="Sherman D."/>
            <person name="Fischer G."/>
            <person name="Durrens P."/>
            <person name="Casaregola S."/>
            <person name="Lafontaine I."/>
            <person name="de Montigny J."/>
            <person name="Marck C."/>
            <person name="Neuveglise C."/>
            <person name="Talla E."/>
            <person name="Goffard N."/>
            <person name="Frangeul L."/>
            <person name="Aigle M."/>
            <person name="Anthouard V."/>
            <person name="Babour A."/>
            <person name="Barbe V."/>
            <person name="Barnay S."/>
            <person name="Blanchin S."/>
            <person name="Beckerich J.M."/>
            <person name="Beyne E."/>
            <person name="Bleykasten C."/>
            <person name="Boisrame A."/>
            <person name="Boyer J."/>
            <person name="Cattolico L."/>
            <person name="Confanioleri F."/>
            <person name="de Daruvar A."/>
            <person name="Despons L."/>
            <person name="Fabre E."/>
            <person name="Fairhead C."/>
            <person name="Ferry-Dumazet H."/>
            <person name="Groppi A."/>
            <person name="Hantraye F."/>
            <person name="Hennequin C."/>
            <person name="Jauniaux N."/>
            <person name="Joyet P."/>
            <person name="Kachouri R."/>
            <person name="Kerrest A."/>
            <person name="Koszul R."/>
            <person name="Lemaire M."/>
            <person name="Lesur I."/>
            <person name="Ma L."/>
            <person name="Muller H."/>
            <person name="Nicaud J.M."/>
            <person name="Nikolski M."/>
            <person name="Oztas S."/>
            <person name="Ozier-Kalogeropoulos O."/>
            <person name="Pellenz S."/>
            <person name="Potier S."/>
            <person name="Richard G.F."/>
            <person name="Straub M.L."/>
            <person name="Suleau A."/>
            <person name="Swennene D."/>
            <person name="Tekaia F."/>
            <person name="Wesolowski-Louvel M."/>
            <person name="Westhof E."/>
            <person name="Wirth B."/>
            <person name="Zeniou-Meyer M."/>
            <person name="Zivanovic I."/>
            <person name="Bolotin-Fukuhara M."/>
            <person name="Thierry A."/>
            <person name="Bouchier C."/>
            <person name="Caudron B."/>
            <person name="Scarpelli C."/>
            <person name="Gaillardin C."/>
            <person name="Weissenbach J."/>
            <person name="Wincker P."/>
            <person name="Souciet J.L."/>
        </authorList>
    </citation>
    <scope>NUCLEOTIDE SEQUENCE [LARGE SCALE GENOMIC DNA]</scope>
    <source>
        <strain evidence="12">ATCC 36239 / CBS 767 / BCRC 21394 / JCM 1990 / NBRC 0083 / IGC 2968</strain>
    </source>
</reference>
<feature type="compositionally biased region" description="Basic and acidic residues" evidence="7">
    <location>
        <begin position="540"/>
        <end position="550"/>
    </location>
</feature>
<evidence type="ECO:0000256" key="3">
    <source>
        <dbReference type="ARBA" id="ARBA00022692"/>
    </source>
</evidence>
<dbReference type="VEuPathDB" id="FungiDB:DEHA2A01914g"/>
<dbReference type="HOGENOM" id="CLU_024065_1_0_1"/>
<keyword evidence="6 8" id="KW-0472">Membrane</keyword>
<feature type="transmembrane region" description="Helical" evidence="8">
    <location>
        <begin position="197"/>
        <end position="217"/>
    </location>
</feature>
<dbReference type="FunCoup" id="Q6BZE8">
    <property type="interactions" value="789"/>
</dbReference>
<evidence type="ECO:0000256" key="1">
    <source>
        <dbReference type="ARBA" id="ARBA00004141"/>
    </source>
</evidence>
<evidence type="ECO:0000256" key="8">
    <source>
        <dbReference type="SAM" id="Phobius"/>
    </source>
</evidence>
<evidence type="ECO:0000256" key="7">
    <source>
        <dbReference type="SAM" id="MobiDB-lite"/>
    </source>
</evidence>
<dbReference type="OMA" id="TWGFYDF"/>
<keyword evidence="3 8" id="KW-0812">Transmembrane</keyword>
<feature type="transmembrane region" description="Helical" evidence="8">
    <location>
        <begin position="434"/>
        <end position="458"/>
    </location>
</feature>
<dbReference type="PANTHER" id="PTHR21229:SF1">
    <property type="entry name" value="GH17801P"/>
    <property type="match status" value="1"/>
</dbReference>
<feature type="domain" description="PTM1-like N-terminal" evidence="10">
    <location>
        <begin position="35"/>
        <end position="182"/>
    </location>
</feature>
<evidence type="ECO:0000313" key="12">
    <source>
        <dbReference type="Proteomes" id="UP000000599"/>
    </source>
</evidence>
<feature type="transmembrane region" description="Helical" evidence="8">
    <location>
        <begin position="396"/>
        <end position="422"/>
    </location>
</feature>
<feature type="transmembrane region" description="Helical" evidence="8">
    <location>
        <begin position="351"/>
        <end position="375"/>
    </location>
</feature>
<dbReference type="OrthoDB" id="19932at2759"/>
<dbReference type="InterPro" id="IPR053938">
    <property type="entry name" value="PTM1-like_N"/>
</dbReference>